<evidence type="ECO:0000313" key="2">
    <source>
        <dbReference type="EMBL" id="QGI25005.1"/>
    </source>
</evidence>
<protein>
    <submittedName>
        <fullName evidence="2">Uncharacterized protein</fullName>
    </submittedName>
</protein>
<dbReference type="GeneID" id="42439339"/>
<organism evidence="2">
    <name type="scientific">Russula griseocarnosa</name>
    <dbReference type="NCBI Taxonomy" id="466936"/>
    <lineage>
        <taxon>Eukaryota</taxon>
        <taxon>Fungi</taxon>
        <taxon>Dikarya</taxon>
        <taxon>Basidiomycota</taxon>
        <taxon>Agaricomycotina</taxon>
        <taxon>Agaricomycetes</taxon>
        <taxon>Russulales</taxon>
        <taxon>Russulaceae</taxon>
        <taxon>Russula</taxon>
    </lineage>
</organism>
<feature type="transmembrane region" description="Helical" evidence="1">
    <location>
        <begin position="6"/>
        <end position="29"/>
    </location>
</feature>
<evidence type="ECO:0000256" key="1">
    <source>
        <dbReference type="SAM" id="Phobius"/>
    </source>
</evidence>
<keyword evidence="1" id="KW-0812">Transmembrane</keyword>
<keyword evidence="2" id="KW-0496">Mitochondrion</keyword>
<name>A0A649UEG5_9AGAM</name>
<proteinExistence type="predicted"/>
<dbReference type="EMBL" id="MN427435">
    <property type="protein sequence ID" value="QGI25005.1"/>
    <property type="molecule type" value="Genomic_DNA"/>
</dbReference>
<reference evidence="2" key="1">
    <citation type="submission" date="2019-09" db="EMBL/GenBank/DDBJ databases">
        <title>The complete mitochondrial genome of a wild edible mushroom, Russula griseocarnosa.</title>
        <authorList>
            <person name="Yu F."/>
        </authorList>
    </citation>
    <scope>NUCLEOTIDE SEQUENCE</scope>
</reference>
<gene>
    <name evidence="2" type="primary">orf263</name>
</gene>
<keyword evidence="1" id="KW-0472">Membrane</keyword>
<dbReference type="AlphaFoldDB" id="A0A649UEG5"/>
<dbReference type="RefSeq" id="YP_009711347.1">
    <property type="nucleotide sequence ID" value="NC_045229.1"/>
</dbReference>
<sequence>MNINLIFEIILLLFAILASNGIIYSLTFIDLNKNKQNFSENISVITNKNNSEKNVLAFSSLIASNPIRLASSESNTSQSLSMVSSDSSTSQSLSMVSSNTSQSLSTASSDTMVSQNLSVASSDTMVSQNAYDNMDWIDSEISEGVMTHTENAYLASTRGNTPPNVGPFDNTTSLDSRTILDSQSFEQWREIAMDLHELPINTPAHILQQVKFEELNILYSQDIINFGITQTELRLIIEHLPAISLFKPEINHLILTIMSYYHL</sequence>
<geneLocation type="mitochondrion" evidence="2"/>
<accession>A0A649UEG5</accession>
<keyword evidence="1" id="KW-1133">Transmembrane helix</keyword>